<dbReference type="GeneID" id="24964566"/>
<name>F0T8X1_METLA</name>
<dbReference type="InterPro" id="IPR032812">
    <property type="entry name" value="SbsA_Ig"/>
</dbReference>
<keyword evidence="4" id="KW-1185">Reference proteome</keyword>
<organism evidence="3 4">
    <name type="scientific">Methanobacterium lacus (strain AL-21)</name>
    <dbReference type="NCBI Taxonomy" id="877455"/>
    <lineage>
        <taxon>Archaea</taxon>
        <taxon>Methanobacteriati</taxon>
        <taxon>Methanobacteriota</taxon>
        <taxon>Methanomada group</taxon>
        <taxon>Methanobacteria</taxon>
        <taxon>Methanobacteriales</taxon>
        <taxon>Methanobacteriaceae</taxon>
        <taxon>Methanobacterium</taxon>
    </lineage>
</organism>
<evidence type="ECO:0000256" key="1">
    <source>
        <dbReference type="ARBA" id="ARBA00022729"/>
    </source>
</evidence>
<dbReference type="KEGG" id="mel:Metbo_1572"/>
<feature type="domain" description="SbsA Ig-like" evidence="2">
    <location>
        <begin position="679"/>
        <end position="775"/>
    </location>
</feature>
<dbReference type="Pfam" id="PF13205">
    <property type="entry name" value="Big_5"/>
    <property type="match status" value="2"/>
</dbReference>
<protein>
    <submittedName>
        <fullName evidence="3">Polymorphic outer membrane protein</fullName>
    </submittedName>
</protein>
<dbReference type="Gene3D" id="3.30.1920.20">
    <property type="match status" value="1"/>
</dbReference>
<evidence type="ECO:0000259" key="2">
    <source>
        <dbReference type="Pfam" id="PF13205"/>
    </source>
</evidence>
<dbReference type="RefSeq" id="WP_013645150.1">
    <property type="nucleotide sequence ID" value="NC_015216.1"/>
</dbReference>
<proteinExistence type="predicted"/>
<evidence type="ECO:0000313" key="3">
    <source>
        <dbReference type="EMBL" id="ADZ09799.1"/>
    </source>
</evidence>
<dbReference type="OrthoDB" id="78096at2157"/>
<dbReference type="EMBL" id="CP002551">
    <property type="protein sequence ID" value="ADZ09799.1"/>
    <property type="molecule type" value="Genomic_DNA"/>
</dbReference>
<keyword evidence="1" id="KW-0732">Signal</keyword>
<reference evidence="4" key="1">
    <citation type="submission" date="2011-02" db="EMBL/GenBank/DDBJ databases">
        <title>Complete sequence of Methanobacterium sp. AL-21.</title>
        <authorList>
            <consortium name="US DOE Joint Genome Institute"/>
            <person name="Lucas S."/>
            <person name="Copeland A."/>
            <person name="Lapidus A."/>
            <person name="Cheng J.-F."/>
            <person name="Goodwin L."/>
            <person name="Pitluck S."/>
            <person name="Chertkov O."/>
            <person name="Detter J.C."/>
            <person name="Han C."/>
            <person name="Tapia R."/>
            <person name="Land M."/>
            <person name="Hauser L."/>
            <person name="Kyrpides N."/>
            <person name="Ivanova N."/>
            <person name="Mikhailova N."/>
            <person name="Pagani I."/>
            <person name="Cadillo-Quiroz H."/>
            <person name="Imachi H."/>
            <person name="Zinder S."/>
            <person name="Liu W."/>
            <person name="Woyke T."/>
        </authorList>
    </citation>
    <scope>NUCLEOTIDE SEQUENCE [LARGE SCALE GENOMIC DNA]</scope>
    <source>
        <strain evidence="4">AL-21</strain>
    </source>
</reference>
<sequence>MNIESKFIKTKTSLPIIFLGLILVFSMGLNTVSAATYSNVYVNVVTGNDSWNGQSSVWQSGVIGPKKSIKSATGAVSNNGQIYIANGQYTGTQNTGMTITKNMTLTGQNLTRTILTGSYIYHIFDIKKGVIFNIQNMTITNGKTANGKAGLNGNSGGAISNNGTLILTDTILSNNNAGNGGAGASSSTGLGKNGGNGGNGGAIYNTGKLTITNSLLSNNAAGNGGNGGDAGKGTYGAFCGGSGGKGGSGGAIYNTGTLTLTNTVLSNNNAGNGSYGGCGGNCIMGPEYGGLGGLGGFGGAVYSTGTIIMSDTILSSNLAGTGGYGGHSGPTCVNGSGGFGGVGGSGGAIYNTGTLNITSSTFSSNAAGNGGRGGDNGASYADVPIYGDGGVGGFGGAIYNNGTITIASTSFLTNQAGIGGNGGFEANGGNGGDGGAIYNIKTLNIISSTFSNNAAGNGGNGYYQYCGNYAGKGGFGGAIYTTKTLNLTNTTISNNAAGHEGRCSDTATGPYSFGGAIYNAGTCNLHFNKFYGNSASKSEVYQKIGTMNAENNWWGSNNYPDSNIITVIDGYVNIDPWIVLKISSSKNPINPSESSIITANLKYNSNNQDTSSLGAVPDDEVFFTSNNNLGNILSTNNIIYSGLNAFATFRAGNTYGDSIINVKVDNQTLSLLINIRDLISPVVINTNPADNAVNIPVNPIINIKFSEPIRSINNGIELKNSSGTLIPITSIVNGNMLTIKPLKSLNGDKYVVTINPGSITDLNGNSFNFYMSSFTVDSIPPVLSANQASGISKSNINVKLSSESCAKIYYRINNGSWHMFIGSGNVLVSNQGTNHLEFYAVDTAGNPSTHKICTYTIDKTAPKVIQTTPKKGAIGVSRTGTIYIKFSENIKNSTNWNRIYLKNLKTGKKELIKKTISKNTISIKMNLKRQAQNLYQVYIPVGAIKDTVGNNFATYYTFKFKTGKQ</sequence>
<accession>F0T8X1</accession>
<feature type="domain" description="SbsA Ig-like" evidence="2">
    <location>
        <begin position="858"/>
        <end position="962"/>
    </location>
</feature>
<gene>
    <name evidence="3" type="ordered locus">Metbo_1572</name>
</gene>
<evidence type="ECO:0000313" key="4">
    <source>
        <dbReference type="Proteomes" id="UP000007490"/>
    </source>
</evidence>
<reference evidence="3 4" key="2">
    <citation type="journal article" date="2014" name="Int. J. Syst. Evol. Microbiol.">
        <title>Methanobacterium paludis sp. nov. and a novel strain of Methanobacterium lacus isolated from northern peatlands.</title>
        <authorList>
            <person name="Cadillo-Quiroz H."/>
            <person name="Brauer S.L."/>
            <person name="Goodson N."/>
            <person name="Yavitt J.B."/>
            <person name="Zinder S.H."/>
        </authorList>
    </citation>
    <scope>NUCLEOTIDE SEQUENCE [LARGE SCALE GENOMIC DNA]</scope>
    <source>
        <strain evidence="3 4">AL-21</strain>
    </source>
</reference>
<dbReference type="Proteomes" id="UP000007490">
    <property type="component" value="Chromosome"/>
</dbReference>
<dbReference type="HOGENOM" id="CLU_013416_0_0_2"/>
<dbReference type="eggNOG" id="arCOG10865">
    <property type="taxonomic scope" value="Archaea"/>
</dbReference>
<dbReference type="AlphaFoldDB" id="F0T8X1"/>